<feature type="domain" description="Cystatin" evidence="3">
    <location>
        <begin position="63"/>
        <end position="132"/>
    </location>
</feature>
<accession>A0ABD2ZK38</accession>
<dbReference type="Gene3D" id="3.10.450.10">
    <property type="match status" value="1"/>
</dbReference>
<dbReference type="InterPro" id="IPR046350">
    <property type="entry name" value="Cystatin_sf"/>
</dbReference>
<keyword evidence="5" id="KW-1185">Reference proteome</keyword>
<sequence length="138" mass="15336">MGGFFRPTELEEAGKMSKMQEDCYRMHDDQNLCMARIGGEQLQPRRRAGRSFVPTPKPALPIDPRVINIGEFSVNIHNQEAGTNLVFVNVVAAVNWNLVAATFYALTIKVNGPKGTHNGNALVVEAITGHKKLIYWND</sequence>
<keyword evidence="2" id="KW-0789">Thiol protease inhibitor</keyword>
<dbReference type="PANTHER" id="PTHR47364:SF2">
    <property type="entry name" value="CYSTEINE PROTEINASE INHIBITOR 5"/>
    <property type="match status" value="1"/>
</dbReference>
<dbReference type="Proteomes" id="UP001630127">
    <property type="component" value="Unassembled WGS sequence"/>
</dbReference>
<keyword evidence="1" id="KW-0646">Protease inhibitor</keyword>
<reference evidence="4 5" key="1">
    <citation type="submission" date="2024-11" db="EMBL/GenBank/DDBJ databases">
        <title>A near-complete genome assembly of Cinchona calisaya.</title>
        <authorList>
            <person name="Lian D.C."/>
            <person name="Zhao X.W."/>
            <person name="Wei L."/>
        </authorList>
    </citation>
    <scope>NUCLEOTIDE SEQUENCE [LARGE SCALE GENOMIC DNA]</scope>
    <source>
        <tissue evidence="4">Nenye</tissue>
    </source>
</reference>
<dbReference type="PANTHER" id="PTHR47364">
    <property type="entry name" value="CYSTEINE PROTEINASE INHIBITOR 5"/>
    <property type="match status" value="1"/>
</dbReference>
<organism evidence="4 5">
    <name type="scientific">Cinchona calisaya</name>
    <dbReference type="NCBI Taxonomy" id="153742"/>
    <lineage>
        <taxon>Eukaryota</taxon>
        <taxon>Viridiplantae</taxon>
        <taxon>Streptophyta</taxon>
        <taxon>Embryophyta</taxon>
        <taxon>Tracheophyta</taxon>
        <taxon>Spermatophyta</taxon>
        <taxon>Magnoliopsida</taxon>
        <taxon>eudicotyledons</taxon>
        <taxon>Gunneridae</taxon>
        <taxon>Pentapetalae</taxon>
        <taxon>asterids</taxon>
        <taxon>lamiids</taxon>
        <taxon>Gentianales</taxon>
        <taxon>Rubiaceae</taxon>
        <taxon>Cinchonoideae</taxon>
        <taxon>Cinchoneae</taxon>
        <taxon>Cinchona</taxon>
    </lineage>
</organism>
<evidence type="ECO:0000259" key="3">
    <source>
        <dbReference type="Pfam" id="PF16845"/>
    </source>
</evidence>
<evidence type="ECO:0000313" key="5">
    <source>
        <dbReference type="Proteomes" id="UP001630127"/>
    </source>
</evidence>
<evidence type="ECO:0000313" key="4">
    <source>
        <dbReference type="EMBL" id="KAL3519368.1"/>
    </source>
</evidence>
<gene>
    <name evidence="4" type="ORF">ACH5RR_017517</name>
</gene>
<dbReference type="Pfam" id="PF16845">
    <property type="entry name" value="SQAPI"/>
    <property type="match status" value="1"/>
</dbReference>
<protein>
    <recommendedName>
        <fullName evidence="3">Cystatin domain-containing protein</fullName>
    </recommendedName>
</protein>
<dbReference type="EMBL" id="JBJUIK010000008">
    <property type="protein sequence ID" value="KAL3519368.1"/>
    <property type="molecule type" value="Genomic_DNA"/>
</dbReference>
<comment type="caution">
    <text evidence="4">The sequence shown here is derived from an EMBL/GenBank/DDBJ whole genome shotgun (WGS) entry which is preliminary data.</text>
</comment>
<dbReference type="InterPro" id="IPR000010">
    <property type="entry name" value="Cystatin_dom"/>
</dbReference>
<evidence type="ECO:0000256" key="2">
    <source>
        <dbReference type="ARBA" id="ARBA00022704"/>
    </source>
</evidence>
<dbReference type="GO" id="GO:0004869">
    <property type="term" value="F:cysteine-type endopeptidase inhibitor activity"/>
    <property type="evidence" value="ECO:0007669"/>
    <property type="project" value="UniProtKB-KW"/>
</dbReference>
<name>A0ABD2ZK38_9GENT</name>
<proteinExistence type="predicted"/>
<dbReference type="SUPFAM" id="SSF54403">
    <property type="entry name" value="Cystatin/monellin"/>
    <property type="match status" value="1"/>
</dbReference>
<dbReference type="AlphaFoldDB" id="A0ABD2ZK38"/>
<evidence type="ECO:0000256" key="1">
    <source>
        <dbReference type="ARBA" id="ARBA00022690"/>
    </source>
</evidence>